<keyword evidence="2" id="KW-1133">Transmembrane helix</keyword>
<reference evidence="5" key="1">
    <citation type="journal article" date="2019" name="Int. J. Syst. Evol. Microbiol.">
        <title>The Global Catalogue of Microorganisms (GCM) 10K type strain sequencing project: providing services to taxonomists for standard genome sequencing and annotation.</title>
        <authorList>
            <consortium name="The Broad Institute Genomics Platform"/>
            <consortium name="The Broad Institute Genome Sequencing Center for Infectious Disease"/>
            <person name="Wu L."/>
            <person name="Ma J."/>
        </authorList>
    </citation>
    <scope>NUCLEOTIDE SEQUENCE [LARGE SCALE GENOMIC DNA]</scope>
    <source>
        <strain evidence="5">CCM 8934</strain>
    </source>
</reference>
<evidence type="ECO:0000256" key="2">
    <source>
        <dbReference type="SAM" id="Phobius"/>
    </source>
</evidence>
<evidence type="ECO:0000259" key="3">
    <source>
        <dbReference type="Pfam" id="PF02517"/>
    </source>
</evidence>
<dbReference type="Pfam" id="PF02517">
    <property type="entry name" value="Rce1-like"/>
    <property type="match status" value="1"/>
</dbReference>
<protein>
    <submittedName>
        <fullName evidence="4">CPBP family intramembrane glutamic endopeptidase</fullName>
        <ecNumber evidence="4">3.4.-.-</ecNumber>
    </submittedName>
</protein>
<keyword evidence="2" id="KW-0472">Membrane</keyword>
<feature type="transmembrane region" description="Helical" evidence="2">
    <location>
        <begin position="190"/>
        <end position="210"/>
    </location>
</feature>
<dbReference type="InterPro" id="IPR003675">
    <property type="entry name" value="Rce1/LyrA-like_dom"/>
</dbReference>
<gene>
    <name evidence="4" type="ORF">ACFQH1_00185</name>
</gene>
<name>A0ABW1UF69_9LACO</name>
<feature type="transmembrane region" description="Helical" evidence="2">
    <location>
        <begin position="222"/>
        <end position="244"/>
    </location>
</feature>
<evidence type="ECO:0000313" key="5">
    <source>
        <dbReference type="Proteomes" id="UP001596227"/>
    </source>
</evidence>
<feature type="transmembrane region" description="Helical" evidence="2">
    <location>
        <begin position="162"/>
        <end position="183"/>
    </location>
</feature>
<dbReference type="PANTHER" id="PTHR36435:SF1">
    <property type="entry name" value="CAAX AMINO TERMINAL PROTEASE FAMILY PROTEIN"/>
    <property type="match status" value="1"/>
</dbReference>
<comment type="similarity">
    <text evidence="1">Belongs to the UPF0177 family.</text>
</comment>
<evidence type="ECO:0000313" key="4">
    <source>
        <dbReference type="EMBL" id="MFC6293670.1"/>
    </source>
</evidence>
<dbReference type="EC" id="3.4.-.-" evidence="4"/>
<keyword evidence="2" id="KW-0812">Transmembrane</keyword>
<evidence type="ECO:0000256" key="1">
    <source>
        <dbReference type="ARBA" id="ARBA00009067"/>
    </source>
</evidence>
<dbReference type="GO" id="GO:0016787">
    <property type="term" value="F:hydrolase activity"/>
    <property type="evidence" value="ECO:0007669"/>
    <property type="project" value="UniProtKB-KW"/>
</dbReference>
<accession>A0ABW1UF69</accession>
<dbReference type="InterPro" id="IPR052710">
    <property type="entry name" value="CAAX_protease"/>
</dbReference>
<comment type="caution">
    <text evidence="4">The sequence shown here is derived from an EMBL/GenBank/DDBJ whole genome shotgun (WGS) entry which is preliminary data.</text>
</comment>
<feature type="transmembrane region" description="Helical" evidence="2">
    <location>
        <begin position="7"/>
        <end position="29"/>
    </location>
</feature>
<feature type="transmembrane region" description="Helical" evidence="2">
    <location>
        <begin position="103"/>
        <end position="127"/>
    </location>
</feature>
<feature type="transmembrane region" description="Helical" evidence="2">
    <location>
        <begin position="139"/>
        <end position="156"/>
    </location>
</feature>
<dbReference type="EMBL" id="JBHSSB010000003">
    <property type="protein sequence ID" value="MFC6293670.1"/>
    <property type="molecule type" value="Genomic_DNA"/>
</dbReference>
<proteinExistence type="inferred from homology"/>
<keyword evidence="5" id="KW-1185">Reference proteome</keyword>
<dbReference type="Proteomes" id="UP001596227">
    <property type="component" value="Unassembled WGS sequence"/>
</dbReference>
<keyword evidence="4" id="KW-0378">Hydrolase</keyword>
<sequence length="256" mass="28256">MKSFRRGLGLAIVLFIWVIILFFVAAWLVHLKLVPVKWAGILQDAVVLLGVLGFNRLFAHVPIQWWSGKRFGSQLRTTFPALLLVGLLVSVNLGKLLKLPFSGLVLLYAAYVLLIGITEEVVFRGVLLPIVARSFHGKPLVSILISSAFFGGLHLINSSHISLTYVLPQILFAMLMGTLFAGIYVRTHNLILPIVLHSLTDLSVIVQLVQHPTSSSNLDMPAQTSLMVAGFYGVLLILAIIWVARQTKNETIKTEI</sequence>
<feature type="domain" description="CAAX prenyl protease 2/Lysostaphin resistance protein A-like" evidence="3">
    <location>
        <begin position="103"/>
        <end position="202"/>
    </location>
</feature>
<dbReference type="RefSeq" id="WP_137607937.1">
    <property type="nucleotide sequence ID" value="NZ_BJDH01000009.1"/>
</dbReference>
<feature type="transmembrane region" description="Helical" evidence="2">
    <location>
        <begin position="79"/>
        <end position="97"/>
    </location>
</feature>
<organism evidence="4 5">
    <name type="scientific">Lactiplantibacillus daoliensis</name>
    <dbReference type="NCBI Taxonomy" id="2559916"/>
    <lineage>
        <taxon>Bacteria</taxon>
        <taxon>Bacillati</taxon>
        <taxon>Bacillota</taxon>
        <taxon>Bacilli</taxon>
        <taxon>Lactobacillales</taxon>
        <taxon>Lactobacillaceae</taxon>
        <taxon>Lactiplantibacillus</taxon>
    </lineage>
</organism>
<feature type="transmembrane region" description="Helical" evidence="2">
    <location>
        <begin position="41"/>
        <end position="58"/>
    </location>
</feature>
<dbReference type="PANTHER" id="PTHR36435">
    <property type="entry name" value="SLR1288 PROTEIN"/>
    <property type="match status" value="1"/>
</dbReference>